<gene>
    <name evidence="7" type="ORF">UT64_C0076G0001</name>
</gene>
<reference evidence="7 8" key="1">
    <citation type="journal article" date="2015" name="Nature">
        <title>rRNA introns, odd ribosomes, and small enigmatic genomes across a large radiation of phyla.</title>
        <authorList>
            <person name="Brown C.T."/>
            <person name="Hug L.A."/>
            <person name="Thomas B.C."/>
            <person name="Sharon I."/>
            <person name="Castelle C.J."/>
            <person name="Singh A."/>
            <person name="Wilkins M.J."/>
            <person name="Williams K.H."/>
            <person name="Banfield J.F."/>
        </authorList>
    </citation>
    <scope>NUCLEOTIDE SEQUENCE [LARGE SCALE GENOMIC DNA]</scope>
</reference>
<dbReference type="PATRIC" id="fig|1618642.3.peg.1073"/>
<keyword evidence="3 7" id="KW-0032">Aminotransferase</keyword>
<dbReference type="EMBL" id="LBXO01000076">
    <property type="protein sequence ID" value="KKR31057.1"/>
    <property type="molecule type" value="Genomic_DNA"/>
</dbReference>
<name>A0A0G0SZL5_9BACT</name>
<dbReference type="InterPro" id="IPR015422">
    <property type="entry name" value="PyrdxlP-dep_Trfase_small"/>
</dbReference>
<comment type="similarity">
    <text evidence="2">Belongs to the class-I pyridoxal-phosphate-dependent aminotransferase family.</text>
</comment>
<accession>A0A0G0SZL5</accession>
<proteinExistence type="inferred from homology"/>
<feature type="domain" description="Aminotransferase class I/classII large" evidence="6">
    <location>
        <begin position="17"/>
        <end position="115"/>
    </location>
</feature>
<keyword evidence="4 7" id="KW-0808">Transferase</keyword>
<dbReference type="PANTHER" id="PTHR46383:SF1">
    <property type="entry name" value="ASPARTATE AMINOTRANSFERASE"/>
    <property type="match status" value="1"/>
</dbReference>
<dbReference type="AlphaFoldDB" id="A0A0G0SZL5"/>
<evidence type="ECO:0000313" key="7">
    <source>
        <dbReference type="EMBL" id="KKR31057.1"/>
    </source>
</evidence>
<dbReference type="GO" id="GO:0030170">
    <property type="term" value="F:pyridoxal phosphate binding"/>
    <property type="evidence" value="ECO:0007669"/>
    <property type="project" value="InterPro"/>
</dbReference>
<dbReference type="Pfam" id="PF00155">
    <property type="entry name" value="Aminotran_1_2"/>
    <property type="match status" value="1"/>
</dbReference>
<feature type="non-terminal residue" evidence="7">
    <location>
        <position position="1"/>
    </location>
</feature>
<comment type="caution">
    <text evidence="7">The sequence shown here is derived from an EMBL/GenBank/DDBJ whole genome shotgun (WGS) entry which is preliminary data.</text>
</comment>
<keyword evidence="5" id="KW-0663">Pyridoxal phosphate</keyword>
<dbReference type="PANTHER" id="PTHR46383">
    <property type="entry name" value="ASPARTATE AMINOTRANSFERASE"/>
    <property type="match status" value="1"/>
</dbReference>
<evidence type="ECO:0000256" key="3">
    <source>
        <dbReference type="ARBA" id="ARBA00022576"/>
    </source>
</evidence>
<evidence type="ECO:0000259" key="6">
    <source>
        <dbReference type="Pfam" id="PF00155"/>
    </source>
</evidence>
<dbReference type="InterPro" id="IPR004839">
    <property type="entry name" value="Aminotransferase_I/II_large"/>
</dbReference>
<dbReference type="InterPro" id="IPR050596">
    <property type="entry name" value="AspAT/PAT-like"/>
</dbReference>
<dbReference type="SUPFAM" id="SSF53383">
    <property type="entry name" value="PLP-dependent transferases"/>
    <property type="match status" value="1"/>
</dbReference>
<organism evidence="7 8">
    <name type="scientific">Candidatus Falkowbacteria bacterium GW2011_GWF2_39_8</name>
    <dbReference type="NCBI Taxonomy" id="1618642"/>
    <lineage>
        <taxon>Bacteria</taxon>
        <taxon>Candidatus Falkowiibacteriota</taxon>
    </lineage>
</organism>
<evidence type="ECO:0000256" key="4">
    <source>
        <dbReference type="ARBA" id="ARBA00022679"/>
    </source>
</evidence>
<protein>
    <submittedName>
        <fullName evidence="7">Aminotransferase, classes I and II</fullName>
    </submittedName>
</protein>
<evidence type="ECO:0000256" key="2">
    <source>
        <dbReference type="ARBA" id="ARBA00007441"/>
    </source>
</evidence>
<evidence type="ECO:0000256" key="1">
    <source>
        <dbReference type="ARBA" id="ARBA00001933"/>
    </source>
</evidence>
<comment type="cofactor">
    <cofactor evidence="1">
        <name>pyridoxal 5'-phosphate</name>
        <dbReference type="ChEBI" id="CHEBI:597326"/>
    </cofactor>
</comment>
<evidence type="ECO:0000313" key="8">
    <source>
        <dbReference type="Proteomes" id="UP000034137"/>
    </source>
</evidence>
<dbReference type="GO" id="GO:0006520">
    <property type="term" value="P:amino acid metabolic process"/>
    <property type="evidence" value="ECO:0007669"/>
    <property type="project" value="InterPro"/>
</dbReference>
<sequence>PPPTEASGETHDVFISHASEDKDDFVLQREIIHEWLKENDIAFEPSTGGIFIFPDFTKIMQKKNLATSIDLASYFLDKVDVATTPGSAFGENYDTHLRISYCIDPEELKIALEKLSEAIKLDLNPL</sequence>
<evidence type="ECO:0000256" key="5">
    <source>
        <dbReference type="ARBA" id="ARBA00022898"/>
    </source>
</evidence>
<dbReference type="Gene3D" id="3.90.1150.10">
    <property type="entry name" value="Aspartate Aminotransferase, domain 1"/>
    <property type="match status" value="1"/>
</dbReference>
<dbReference type="Proteomes" id="UP000034137">
    <property type="component" value="Unassembled WGS sequence"/>
</dbReference>
<dbReference type="GO" id="GO:0008483">
    <property type="term" value="F:transaminase activity"/>
    <property type="evidence" value="ECO:0007669"/>
    <property type="project" value="UniProtKB-KW"/>
</dbReference>
<dbReference type="InterPro" id="IPR015424">
    <property type="entry name" value="PyrdxlP-dep_Trfase"/>
</dbReference>